<dbReference type="Pfam" id="PF03713">
    <property type="entry name" value="DUF305"/>
    <property type="match status" value="1"/>
</dbReference>
<organism evidence="3 4">
    <name type="scientific">Winogradskya consettensis</name>
    <dbReference type="NCBI Taxonomy" id="113560"/>
    <lineage>
        <taxon>Bacteria</taxon>
        <taxon>Bacillati</taxon>
        <taxon>Actinomycetota</taxon>
        <taxon>Actinomycetes</taxon>
        <taxon>Micromonosporales</taxon>
        <taxon>Micromonosporaceae</taxon>
        <taxon>Winogradskya</taxon>
    </lineage>
</organism>
<evidence type="ECO:0000259" key="2">
    <source>
        <dbReference type="Pfam" id="PF03713"/>
    </source>
</evidence>
<dbReference type="InterPro" id="IPR012347">
    <property type="entry name" value="Ferritin-like"/>
</dbReference>
<reference evidence="3" key="1">
    <citation type="submission" date="2021-03" db="EMBL/GenBank/DDBJ databases">
        <title>Whole genome shotgun sequence of Actinoplanes consettensis NBRC 14913.</title>
        <authorList>
            <person name="Komaki H."/>
            <person name="Tamura T."/>
        </authorList>
    </citation>
    <scope>NUCLEOTIDE SEQUENCE</scope>
    <source>
        <strain evidence="3">NBRC 14913</strain>
    </source>
</reference>
<feature type="chain" id="PRO_5039062655" description="DUF305 domain-containing protein" evidence="1">
    <location>
        <begin position="23"/>
        <end position="192"/>
    </location>
</feature>
<dbReference type="Gene3D" id="1.20.1260.10">
    <property type="match status" value="1"/>
</dbReference>
<proteinExistence type="predicted"/>
<keyword evidence="4" id="KW-1185">Reference proteome</keyword>
<accession>A0A919W605</accession>
<protein>
    <recommendedName>
        <fullName evidence="2">DUF305 domain-containing protein</fullName>
    </recommendedName>
</protein>
<dbReference type="RefSeq" id="WP_213002221.1">
    <property type="nucleotide sequence ID" value="NZ_BAAATW010000001.1"/>
</dbReference>
<gene>
    <name evidence="3" type="ORF">Aco04nite_78240</name>
</gene>
<dbReference type="Proteomes" id="UP000680865">
    <property type="component" value="Unassembled WGS sequence"/>
</dbReference>
<evidence type="ECO:0000256" key="1">
    <source>
        <dbReference type="SAM" id="SignalP"/>
    </source>
</evidence>
<name>A0A919W605_9ACTN</name>
<keyword evidence="1" id="KW-0732">Signal</keyword>
<feature type="signal peptide" evidence="1">
    <location>
        <begin position="1"/>
        <end position="22"/>
    </location>
</feature>
<dbReference type="InterPro" id="IPR005183">
    <property type="entry name" value="DUF305_CopM-like"/>
</dbReference>
<dbReference type="PROSITE" id="PS51257">
    <property type="entry name" value="PROKAR_LIPOPROTEIN"/>
    <property type="match status" value="1"/>
</dbReference>
<comment type="caution">
    <text evidence="3">The sequence shown here is derived from an EMBL/GenBank/DDBJ whole genome shotgun (WGS) entry which is preliminary data.</text>
</comment>
<sequence>MNRHSSLAFVTAWALTAALGTAACGSGDTPAPPASAAATPAPSAGGVGFFGGTDLAWIEINIAMDEELLPLLALAPANGSSPQVKALAAELTTFHQDELSQLRALHDEAKLPSENPHKGMPMPGMVTPEQVTAAAQVRGTAFDKLLTEALKAHFEQGVSLAGSEGKAGLEPRTKELAVKVISTRQKYLEDLG</sequence>
<dbReference type="EMBL" id="BOQP01000049">
    <property type="protein sequence ID" value="GIM81777.1"/>
    <property type="molecule type" value="Genomic_DNA"/>
</dbReference>
<evidence type="ECO:0000313" key="3">
    <source>
        <dbReference type="EMBL" id="GIM81777.1"/>
    </source>
</evidence>
<dbReference type="AlphaFoldDB" id="A0A919W605"/>
<feature type="domain" description="DUF305" evidence="2">
    <location>
        <begin position="72"/>
        <end position="189"/>
    </location>
</feature>
<evidence type="ECO:0000313" key="4">
    <source>
        <dbReference type="Proteomes" id="UP000680865"/>
    </source>
</evidence>